<evidence type="ECO:0000313" key="7">
    <source>
        <dbReference type="EMBL" id="MEQ2468605.1"/>
    </source>
</evidence>
<evidence type="ECO:0000256" key="1">
    <source>
        <dbReference type="ARBA" id="ARBA00022490"/>
    </source>
</evidence>
<keyword evidence="1 5" id="KW-0963">Cytoplasm</keyword>
<sequence>MDERYPIGLFEYERQISEEVLHRWISEIEEYPSKLEKKIALLTEEQLDTPYRQDGWTIRQVVHHVADSHMNAYIRTKLALTEQKPIIKPYEEGLWAQLPDYSMPVNVSIQLLFNIHTRWVHLFRALLQTNELEKEFQHPESGTQSVRLLIGNYAWHGRHHLAHITNLCENKGWKTE</sequence>
<feature type="binding site" evidence="5">
    <location>
        <position position="160"/>
    </location>
    <ligand>
        <name>Zn(2+)</name>
        <dbReference type="ChEBI" id="CHEBI:29105"/>
    </ligand>
</feature>
<comment type="similarity">
    <text evidence="5">Belongs to the metal hydrolase YfiT family.</text>
</comment>
<dbReference type="Pfam" id="PF12867">
    <property type="entry name" value="DinB_2"/>
    <property type="match status" value="1"/>
</dbReference>
<keyword evidence="4 5" id="KW-0862">Zinc</keyword>
<evidence type="ECO:0000256" key="2">
    <source>
        <dbReference type="ARBA" id="ARBA00022723"/>
    </source>
</evidence>
<dbReference type="Proteomes" id="UP001465426">
    <property type="component" value="Unassembled WGS sequence"/>
</dbReference>
<dbReference type="RefSeq" id="WP_251629889.1">
    <property type="nucleotide sequence ID" value="NZ_JBBMFN010000122.1"/>
</dbReference>
<dbReference type="EMBL" id="JBBMFN010000122">
    <property type="protein sequence ID" value="MEQ2468605.1"/>
    <property type="molecule type" value="Genomic_DNA"/>
</dbReference>
<reference evidence="7 8" key="1">
    <citation type="submission" date="2024-03" db="EMBL/GenBank/DDBJ databases">
        <title>Human intestinal bacterial collection.</title>
        <authorList>
            <person name="Pauvert C."/>
            <person name="Hitch T.C.A."/>
            <person name="Clavel T."/>
        </authorList>
    </citation>
    <scope>NUCLEOTIDE SEQUENCE [LARGE SCALE GENOMIC DNA]</scope>
    <source>
        <strain evidence="7 8">CLA-SR-H024</strain>
    </source>
</reference>
<dbReference type="EC" id="3.-.-.-" evidence="5"/>
<protein>
    <recommendedName>
        <fullName evidence="5">Putative metal-dependent hydrolase WMO63_23415</fullName>
        <ecNumber evidence="5">3.-.-.-</ecNumber>
    </recommendedName>
</protein>
<feature type="domain" description="DinB-like" evidence="6">
    <location>
        <begin position="32"/>
        <end position="164"/>
    </location>
</feature>
<dbReference type="InterPro" id="IPR024775">
    <property type="entry name" value="DinB-like"/>
</dbReference>
<evidence type="ECO:0000256" key="4">
    <source>
        <dbReference type="ARBA" id="ARBA00022833"/>
    </source>
</evidence>
<evidence type="ECO:0000256" key="3">
    <source>
        <dbReference type="ARBA" id="ARBA00022801"/>
    </source>
</evidence>
<keyword evidence="2 5" id="KW-0479">Metal-binding</keyword>
<comment type="caution">
    <text evidence="7">The sequence shown here is derived from an EMBL/GenBank/DDBJ whole genome shotgun (WGS) entry which is preliminary data.</text>
</comment>
<accession>A0ABV1F737</accession>
<keyword evidence="7" id="KW-0808">Transferase</keyword>
<dbReference type="GO" id="GO:0016740">
    <property type="term" value="F:transferase activity"/>
    <property type="evidence" value="ECO:0007669"/>
    <property type="project" value="UniProtKB-KW"/>
</dbReference>
<feature type="binding site" evidence="5">
    <location>
        <position position="156"/>
    </location>
    <ligand>
        <name>Zn(2+)</name>
        <dbReference type="ChEBI" id="CHEBI:29105"/>
    </ligand>
</feature>
<organism evidence="7 8">
    <name type="scientific">Niallia hominis</name>
    <dbReference type="NCBI Taxonomy" id="3133173"/>
    <lineage>
        <taxon>Bacteria</taxon>
        <taxon>Bacillati</taxon>
        <taxon>Bacillota</taxon>
        <taxon>Bacilli</taxon>
        <taxon>Bacillales</taxon>
        <taxon>Bacillaceae</taxon>
        <taxon>Niallia</taxon>
    </lineage>
</organism>
<comment type="cofactor">
    <cofactor evidence="5">
        <name>Zn(2+)</name>
        <dbReference type="ChEBI" id="CHEBI:29105"/>
    </cofactor>
    <text evidence="5">Binds 1 zinc ion per subunit.</text>
</comment>
<dbReference type="Gene3D" id="1.20.120.450">
    <property type="entry name" value="dinb family like domain"/>
    <property type="match status" value="1"/>
</dbReference>
<gene>
    <name evidence="7" type="ORF">WMO63_23415</name>
</gene>
<comment type="function">
    <text evidence="5">Possible metal-dependent hydrolase.</text>
</comment>
<feature type="binding site" evidence="5">
    <location>
        <position position="64"/>
    </location>
    <ligand>
        <name>Zn(2+)</name>
        <dbReference type="ChEBI" id="CHEBI:29105"/>
    </ligand>
</feature>
<proteinExistence type="inferred from homology"/>
<dbReference type="NCBIfam" id="NF009807">
    <property type="entry name" value="PRK13291.1"/>
    <property type="match status" value="1"/>
</dbReference>
<evidence type="ECO:0000313" key="8">
    <source>
        <dbReference type="Proteomes" id="UP001465426"/>
    </source>
</evidence>
<comment type="subunit">
    <text evidence="5">Homodimer.</text>
</comment>
<name>A0ABV1F737_9BACI</name>
<evidence type="ECO:0000256" key="5">
    <source>
        <dbReference type="HAMAP-Rule" id="MF_01256"/>
    </source>
</evidence>
<dbReference type="InterPro" id="IPR023774">
    <property type="entry name" value="Put_metal_dep_hydrolase_YfiT"/>
</dbReference>
<keyword evidence="8" id="KW-1185">Reference proteome</keyword>
<dbReference type="HAMAP" id="MF_01256">
    <property type="entry name" value="YfiT_hydrol"/>
    <property type="match status" value="1"/>
</dbReference>
<evidence type="ECO:0000259" key="6">
    <source>
        <dbReference type="Pfam" id="PF12867"/>
    </source>
</evidence>
<dbReference type="InterPro" id="IPR034660">
    <property type="entry name" value="DinB/YfiT-like"/>
</dbReference>
<dbReference type="SUPFAM" id="SSF109854">
    <property type="entry name" value="DinB/YfiT-like putative metalloenzymes"/>
    <property type="match status" value="1"/>
</dbReference>
<comment type="subcellular location">
    <subcellularLocation>
        <location evidence="5">Cytoplasm</location>
    </subcellularLocation>
</comment>
<keyword evidence="3 5" id="KW-0378">Hydrolase</keyword>